<dbReference type="AlphaFoldDB" id="A0A7I7NHW3"/>
<gene>
    <name evidence="2" type="ORF">MLAC_15260</name>
</gene>
<dbReference type="EMBL" id="AP022581">
    <property type="protein sequence ID" value="BBX96232.1"/>
    <property type="molecule type" value="Genomic_DNA"/>
</dbReference>
<reference evidence="2 3" key="1">
    <citation type="journal article" date="2019" name="Emerg. Microbes Infect.">
        <title>Comprehensive subspecies identification of 175 nontuberculous mycobacteria species based on 7547 genomic profiles.</title>
        <authorList>
            <person name="Matsumoto Y."/>
            <person name="Kinjo T."/>
            <person name="Motooka D."/>
            <person name="Nabeya D."/>
            <person name="Jung N."/>
            <person name="Uechi K."/>
            <person name="Horii T."/>
            <person name="Iida T."/>
            <person name="Fujita J."/>
            <person name="Nakamura S."/>
        </authorList>
    </citation>
    <scope>NUCLEOTIDE SEQUENCE [LARGE SCALE GENOMIC DNA]</scope>
    <source>
        <strain evidence="2 3">JCM 15657</strain>
    </source>
</reference>
<dbReference type="SUPFAM" id="SSF140459">
    <property type="entry name" value="PE/PPE dimer-like"/>
    <property type="match status" value="1"/>
</dbReference>
<keyword evidence="3" id="KW-1185">Reference proteome</keyword>
<evidence type="ECO:0000313" key="2">
    <source>
        <dbReference type="EMBL" id="BBX96232.1"/>
    </source>
</evidence>
<dbReference type="InterPro" id="IPR000084">
    <property type="entry name" value="PE-PGRS_N"/>
</dbReference>
<name>A0A7I7NHW3_9MYCO</name>
<feature type="domain" description="PE" evidence="1">
    <location>
        <begin position="4"/>
        <end position="61"/>
    </location>
</feature>
<dbReference type="InterPro" id="IPR038332">
    <property type="entry name" value="PPE_sf"/>
</dbReference>
<accession>A0A7I7NHW3</accession>
<organism evidence="2 3">
    <name type="scientific">Mycobacterium lacus</name>
    <dbReference type="NCBI Taxonomy" id="169765"/>
    <lineage>
        <taxon>Bacteria</taxon>
        <taxon>Bacillati</taxon>
        <taxon>Actinomycetota</taxon>
        <taxon>Actinomycetes</taxon>
        <taxon>Mycobacteriales</taxon>
        <taxon>Mycobacteriaceae</taxon>
        <taxon>Mycobacterium</taxon>
    </lineage>
</organism>
<dbReference type="KEGG" id="mlj:MLAC_15260"/>
<protein>
    <recommendedName>
        <fullName evidence="1">PE domain-containing protein</fullName>
    </recommendedName>
</protein>
<dbReference type="Pfam" id="PF00934">
    <property type="entry name" value="PE"/>
    <property type="match status" value="1"/>
</dbReference>
<evidence type="ECO:0000313" key="3">
    <source>
        <dbReference type="Proteomes" id="UP000466396"/>
    </source>
</evidence>
<dbReference type="Gene3D" id="1.10.287.850">
    <property type="entry name" value="HP0062-like domain"/>
    <property type="match status" value="1"/>
</dbReference>
<evidence type="ECO:0000259" key="1">
    <source>
        <dbReference type="Pfam" id="PF00934"/>
    </source>
</evidence>
<dbReference type="Proteomes" id="UP000466396">
    <property type="component" value="Chromosome"/>
</dbReference>
<sequence length="61" mass="5912">MAFLIADSELVIAAAAELEGIGSALSAAHAAEGPTTGVVAAAADEVSTAIAAVFGTYGQQY</sequence>
<proteinExistence type="predicted"/>